<keyword evidence="2" id="KW-1185">Reference proteome</keyword>
<evidence type="ECO:0000313" key="2">
    <source>
        <dbReference type="Proteomes" id="UP000030595"/>
    </source>
</evidence>
<dbReference type="RefSeq" id="WP_036177567.1">
    <property type="nucleotide sequence ID" value="NZ_AVCZ01000024.1"/>
</dbReference>
<reference evidence="1 2" key="1">
    <citation type="submission" date="2014-02" db="EMBL/GenBank/DDBJ databases">
        <title>Draft genome sequence of Lysinibacillus massiliensis CCUG 49529.</title>
        <authorList>
            <person name="Zhang F."/>
            <person name="Wang G."/>
            <person name="Zhang L."/>
        </authorList>
    </citation>
    <scope>NUCLEOTIDE SEQUENCE [LARGE SCALE GENOMIC DNA]</scope>
    <source>
        <strain evidence="1 2">CCUG 49529</strain>
    </source>
</reference>
<dbReference type="eggNOG" id="COG5492">
    <property type="taxonomic scope" value="Bacteria"/>
</dbReference>
<comment type="caution">
    <text evidence="1">The sequence shown here is derived from an EMBL/GenBank/DDBJ whole genome shotgun (WGS) entry which is preliminary data.</text>
</comment>
<evidence type="ECO:0000313" key="1">
    <source>
        <dbReference type="EMBL" id="KGR90186.1"/>
    </source>
</evidence>
<accession>A0A0A3IZP5</accession>
<organism evidence="1 2">
    <name type="scientific">Ureibacillus massiliensis 4400831 = CIP 108448 = CCUG 49529</name>
    <dbReference type="NCBI Taxonomy" id="1211035"/>
    <lineage>
        <taxon>Bacteria</taxon>
        <taxon>Bacillati</taxon>
        <taxon>Bacillota</taxon>
        <taxon>Bacilli</taxon>
        <taxon>Bacillales</taxon>
        <taxon>Caryophanaceae</taxon>
        <taxon>Ureibacillus</taxon>
    </lineage>
</organism>
<dbReference type="EMBL" id="JPVQ01000024">
    <property type="protein sequence ID" value="KGR90186.1"/>
    <property type="molecule type" value="Genomic_DNA"/>
</dbReference>
<dbReference type="Proteomes" id="UP000030595">
    <property type="component" value="Unassembled WGS sequence"/>
</dbReference>
<protein>
    <submittedName>
        <fullName evidence="1">Uncharacterized protein</fullName>
    </submittedName>
</protein>
<sequence>MSEQQLEPFLDFFLYEQGVFVEVNGNIQKGLISNSNESLRYYNDKYLIGKFEIHTGDFVKIVDQNNTYLVVSEIDQRMNHNKARLRKCNQILIKEKPGKYIFYGYNDFGEPIYAPGETTYVSYLSIVENTVLDIETNYPITISENEIIAILQENEETLLEFKIGEIFSVLNKNYQVFGVDRFKPGLLYIKGRLN</sequence>
<proteinExistence type="predicted"/>
<gene>
    <name evidence="1" type="ORF">CD30_13135</name>
</gene>
<name>A0A0A3IZP5_9BACL</name>
<dbReference type="AlphaFoldDB" id="A0A0A3IZP5"/>